<accession>A0A239A9J0</accession>
<dbReference type="RefSeq" id="WP_089333918.1">
    <property type="nucleotide sequence ID" value="NZ_FZNS01000011.1"/>
</dbReference>
<feature type="region of interest" description="Disordered" evidence="1">
    <location>
        <begin position="1"/>
        <end position="25"/>
    </location>
</feature>
<keyword evidence="3" id="KW-1185">Reference proteome</keyword>
<dbReference type="AlphaFoldDB" id="A0A239A9J0"/>
<evidence type="ECO:0000256" key="1">
    <source>
        <dbReference type="SAM" id="MobiDB-lite"/>
    </source>
</evidence>
<proteinExistence type="predicted"/>
<name>A0A239A9J0_9BACT</name>
<dbReference type="Proteomes" id="UP000198310">
    <property type="component" value="Unassembled WGS sequence"/>
</dbReference>
<gene>
    <name evidence="2" type="ORF">SAMN06269173_11190</name>
</gene>
<feature type="region of interest" description="Disordered" evidence="1">
    <location>
        <begin position="54"/>
        <end position="77"/>
    </location>
</feature>
<reference evidence="3" key="1">
    <citation type="submission" date="2017-06" db="EMBL/GenBank/DDBJ databases">
        <authorList>
            <person name="Varghese N."/>
            <person name="Submissions S."/>
        </authorList>
    </citation>
    <scope>NUCLEOTIDE SEQUENCE [LARGE SCALE GENOMIC DNA]</scope>
    <source>
        <strain evidence="3">DSM 28041</strain>
    </source>
</reference>
<protein>
    <submittedName>
        <fullName evidence="2">Uncharacterized protein</fullName>
    </submittedName>
</protein>
<feature type="compositionally biased region" description="Basic and acidic residues" evidence="1">
    <location>
        <begin position="54"/>
        <end position="66"/>
    </location>
</feature>
<organism evidence="2 3">
    <name type="scientific">Hymenobacter mucosus</name>
    <dbReference type="NCBI Taxonomy" id="1411120"/>
    <lineage>
        <taxon>Bacteria</taxon>
        <taxon>Pseudomonadati</taxon>
        <taxon>Bacteroidota</taxon>
        <taxon>Cytophagia</taxon>
        <taxon>Cytophagales</taxon>
        <taxon>Hymenobacteraceae</taxon>
        <taxon>Hymenobacter</taxon>
    </lineage>
</organism>
<sequence>MKVTLLKDVALPHNGTQDTAPTGPPVVGQAGQVVDLSPDSVAKAFIKRKLAVAVEEKEDKPADARATKPAKGPTETK</sequence>
<evidence type="ECO:0000313" key="3">
    <source>
        <dbReference type="Proteomes" id="UP000198310"/>
    </source>
</evidence>
<evidence type="ECO:0000313" key="2">
    <source>
        <dbReference type="EMBL" id="SNR92305.1"/>
    </source>
</evidence>
<dbReference type="EMBL" id="FZNS01000011">
    <property type="protein sequence ID" value="SNR92305.1"/>
    <property type="molecule type" value="Genomic_DNA"/>
</dbReference>